<feature type="domain" description="PurM-like N-terminal" evidence="3">
    <location>
        <begin position="31"/>
        <end position="142"/>
    </location>
</feature>
<dbReference type="UniPathway" id="UPA00060">
    <property type="reaction ID" value="UER00142"/>
</dbReference>
<keyword evidence="2" id="KW-0479">Metal-binding</keyword>
<dbReference type="Pfam" id="PF00586">
    <property type="entry name" value="AIRS"/>
    <property type="match status" value="1"/>
</dbReference>
<feature type="binding site" evidence="2">
    <location>
        <position position="78"/>
    </location>
    <ligand>
        <name>Mg(2+)</name>
        <dbReference type="ChEBI" id="CHEBI:18420"/>
        <label>4</label>
    </ligand>
</feature>
<dbReference type="GO" id="GO:0009228">
    <property type="term" value="P:thiamine biosynthetic process"/>
    <property type="evidence" value="ECO:0007669"/>
    <property type="project" value="UniProtKB-KW"/>
</dbReference>
<dbReference type="AlphaFoldDB" id="A0A146G1W9"/>
<reference evidence="5" key="1">
    <citation type="journal article" date="2017" name="Genome Announc.">
        <title>Draft Genome Sequence of Terrimicrobium sacchariphilum NM-5T, a Facultative Anaerobic Soil Bacterium of the Class Spartobacteria.</title>
        <authorList>
            <person name="Qiu Y.L."/>
            <person name="Tourlousse D.M."/>
            <person name="Matsuura N."/>
            <person name="Ohashi A."/>
            <person name="Sekiguchi Y."/>
        </authorList>
    </citation>
    <scope>NUCLEOTIDE SEQUENCE [LARGE SCALE GENOMIC DNA]</scope>
    <source>
        <strain evidence="5">NM-5</strain>
    </source>
</reference>
<evidence type="ECO:0000313" key="4">
    <source>
        <dbReference type="EMBL" id="GAT31513.1"/>
    </source>
</evidence>
<keyword evidence="2" id="KW-0808">Transferase</keyword>
<feature type="binding site" evidence="2">
    <location>
        <position position="108"/>
    </location>
    <ligand>
        <name>ATP</name>
        <dbReference type="ChEBI" id="CHEBI:30616"/>
    </ligand>
</feature>
<feature type="binding site" evidence="2">
    <location>
        <position position="50"/>
    </location>
    <ligand>
        <name>Mg(2+)</name>
        <dbReference type="ChEBI" id="CHEBI:18420"/>
        <label>2</label>
    </ligand>
</feature>
<dbReference type="RefSeq" id="WP_075077407.1">
    <property type="nucleotide sequence ID" value="NZ_BDCO01000001.1"/>
</dbReference>
<keyword evidence="1 2" id="KW-0784">Thiamine biosynthesis</keyword>
<dbReference type="EC" id="2.7.4.16" evidence="2"/>
<dbReference type="PIRSF" id="PIRSF005303">
    <property type="entry name" value="Thiam_monoph_kin"/>
    <property type="match status" value="1"/>
</dbReference>
<gene>
    <name evidence="2" type="primary">thiL</name>
    <name evidence="4" type="ORF">TSACC_161</name>
</gene>
<dbReference type="Gene3D" id="3.90.650.10">
    <property type="entry name" value="PurM-like C-terminal domain"/>
    <property type="match status" value="1"/>
</dbReference>
<dbReference type="HAMAP" id="MF_02128">
    <property type="entry name" value="TMP_kinase"/>
    <property type="match status" value="1"/>
</dbReference>
<dbReference type="CDD" id="cd02194">
    <property type="entry name" value="ThiL"/>
    <property type="match status" value="1"/>
</dbReference>
<keyword evidence="2" id="KW-0547">Nucleotide-binding</keyword>
<dbReference type="PANTHER" id="PTHR30270">
    <property type="entry name" value="THIAMINE-MONOPHOSPHATE KINASE"/>
    <property type="match status" value="1"/>
</dbReference>
<comment type="function">
    <text evidence="2">Catalyzes the ATP-dependent phosphorylation of thiamine-monophosphate (TMP) to form thiamine-pyrophosphate (TPP), the active form of vitamin B1.</text>
</comment>
<dbReference type="GO" id="GO:0005524">
    <property type="term" value="F:ATP binding"/>
    <property type="evidence" value="ECO:0007669"/>
    <property type="project" value="UniProtKB-UniRule"/>
</dbReference>
<keyword evidence="2" id="KW-0067">ATP-binding</keyword>
<dbReference type="SUPFAM" id="SSF56042">
    <property type="entry name" value="PurM C-terminal domain-like"/>
    <property type="match status" value="1"/>
</dbReference>
<feature type="binding site" evidence="2">
    <location>
        <position position="57"/>
    </location>
    <ligand>
        <name>substrate</name>
    </ligand>
</feature>
<dbReference type="STRING" id="690879.TSACC_161"/>
<dbReference type="GO" id="GO:0009229">
    <property type="term" value="P:thiamine diphosphate biosynthetic process"/>
    <property type="evidence" value="ECO:0007669"/>
    <property type="project" value="UniProtKB-UniRule"/>
</dbReference>
<evidence type="ECO:0000259" key="3">
    <source>
        <dbReference type="Pfam" id="PF00586"/>
    </source>
</evidence>
<keyword evidence="2" id="KW-0460">Magnesium</keyword>
<evidence type="ECO:0000256" key="2">
    <source>
        <dbReference type="HAMAP-Rule" id="MF_02128"/>
    </source>
</evidence>
<feature type="binding site" evidence="2">
    <location>
        <position position="50"/>
    </location>
    <ligand>
        <name>Mg(2+)</name>
        <dbReference type="ChEBI" id="CHEBI:18420"/>
        <label>1</label>
    </ligand>
</feature>
<dbReference type="InterPro" id="IPR016188">
    <property type="entry name" value="PurM-like_N"/>
</dbReference>
<accession>A0A146G1W9</accession>
<comment type="miscellaneous">
    <text evidence="2">Reaction mechanism of ThiL seems to utilize a direct, inline transfer of the gamma-phosphate of ATP to TMP rather than a phosphorylated enzyme intermediate.</text>
</comment>
<feature type="binding site" evidence="2">
    <location>
        <position position="78"/>
    </location>
    <ligand>
        <name>Mg(2+)</name>
        <dbReference type="ChEBI" id="CHEBI:18420"/>
        <label>2</label>
    </ligand>
</feature>
<name>A0A146G1W9_TERSA</name>
<proteinExistence type="inferred from homology"/>
<dbReference type="Gene3D" id="3.30.1330.10">
    <property type="entry name" value="PurM-like, N-terminal domain"/>
    <property type="match status" value="1"/>
</dbReference>
<evidence type="ECO:0000313" key="5">
    <source>
        <dbReference type="Proteomes" id="UP000076023"/>
    </source>
</evidence>
<comment type="catalytic activity">
    <reaction evidence="2">
        <text>thiamine phosphate + ATP = thiamine diphosphate + ADP</text>
        <dbReference type="Rhea" id="RHEA:15913"/>
        <dbReference type="ChEBI" id="CHEBI:30616"/>
        <dbReference type="ChEBI" id="CHEBI:37575"/>
        <dbReference type="ChEBI" id="CHEBI:58937"/>
        <dbReference type="ChEBI" id="CHEBI:456216"/>
        <dbReference type="EC" id="2.7.4.16"/>
    </reaction>
</comment>
<feature type="binding site" evidence="2">
    <location>
        <position position="151"/>
    </location>
    <ligand>
        <name>ATP</name>
        <dbReference type="ChEBI" id="CHEBI:30616"/>
    </ligand>
</feature>
<feature type="binding site" evidence="2">
    <location>
        <position position="49"/>
    </location>
    <ligand>
        <name>Mg(2+)</name>
        <dbReference type="ChEBI" id="CHEBI:18420"/>
        <label>1</label>
    </ligand>
</feature>
<keyword evidence="2 4" id="KW-0418">Kinase</keyword>
<comment type="similarity">
    <text evidence="2">Belongs to the thiamine-monophosphate kinase family.</text>
</comment>
<feature type="binding site" evidence="2">
    <location>
        <position position="201"/>
    </location>
    <ligand>
        <name>ATP</name>
        <dbReference type="ChEBI" id="CHEBI:30616"/>
    </ligand>
</feature>
<dbReference type="InParanoid" id="A0A146G1W9"/>
<dbReference type="FunCoup" id="A0A146G1W9">
    <property type="interactions" value="357"/>
</dbReference>
<dbReference type="PANTHER" id="PTHR30270:SF0">
    <property type="entry name" value="THIAMINE-MONOPHOSPHATE KINASE"/>
    <property type="match status" value="1"/>
</dbReference>
<keyword evidence="5" id="KW-1185">Reference proteome</keyword>
<feature type="binding site" evidence="2">
    <location>
        <position position="199"/>
    </location>
    <ligand>
        <name>Mg(2+)</name>
        <dbReference type="ChEBI" id="CHEBI:18420"/>
        <label>3</label>
    </ligand>
</feature>
<feature type="binding site" evidence="2">
    <location>
        <position position="33"/>
    </location>
    <ligand>
        <name>Mg(2+)</name>
        <dbReference type="ChEBI" id="CHEBI:18420"/>
        <label>4</label>
    </ligand>
</feature>
<feature type="binding site" evidence="2">
    <location>
        <position position="287"/>
    </location>
    <ligand>
        <name>substrate</name>
    </ligand>
</feature>
<dbReference type="OrthoDB" id="9802811at2"/>
<feature type="binding site" evidence="2">
    <location>
        <position position="33"/>
    </location>
    <ligand>
        <name>Mg(2+)</name>
        <dbReference type="ChEBI" id="CHEBI:18420"/>
        <label>3</label>
    </ligand>
</feature>
<feature type="binding site" evidence="2">
    <location>
        <position position="78"/>
    </location>
    <ligand>
        <name>Mg(2+)</name>
        <dbReference type="ChEBI" id="CHEBI:18420"/>
        <label>3</label>
    </ligand>
</feature>
<dbReference type="InterPro" id="IPR036921">
    <property type="entry name" value="PurM-like_N_sf"/>
</dbReference>
<dbReference type="EMBL" id="BDCO01000001">
    <property type="protein sequence ID" value="GAT31513.1"/>
    <property type="molecule type" value="Genomic_DNA"/>
</dbReference>
<dbReference type="InterPro" id="IPR006283">
    <property type="entry name" value="ThiL-like"/>
</dbReference>
<comment type="caution">
    <text evidence="4">The sequence shown here is derived from an EMBL/GenBank/DDBJ whole genome shotgun (WGS) entry which is preliminary data.</text>
</comment>
<comment type="pathway">
    <text evidence="2">Cofactor biosynthesis; thiamine diphosphate biosynthesis; thiamine diphosphate from thiamine phosphate: step 1/1.</text>
</comment>
<comment type="caution">
    <text evidence="2">Lacks conserved residue(s) required for the propagation of feature annotation.</text>
</comment>
<organism evidence="4 5">
    <name type="scientific">Terrimicrobium sacchariphilum</name>
    <dbReference type="NCBI Taxonomy" id="690879"/>
    <lineage>
        <taxon>Bacteria</taxon>
        <taxon>Pseudomonadati</taxon>
        <taxon>Verrucomicrobiota</taxon>
        <taxon>Terrimicrobiia</taxon>
        <taxon>Terrimicrobiales</taxon>
        <taxon>Terrimicrobiaceae</taxon>
        <taxon>Terrimicrobium</taxon>
    </lineage>
</organism>
<protein>
    <recommendedName>
        <fullName evidence="2">Thiamine-monophosphate kinase</fullName>
        <shortName evidence="2">TMP kinase</shortName>
        <shortName evidence="2">Thiamine-phosphate kinase</shortName>
        <ecNumber evidence="2">2.7.4.16</ecNumber>
    </recommendedName>
</protein>
<sequence length="301" mass="33322">MKRLDQVREDDLVRELIRHLPAGAGTLLGAGDDCAILKPKLGSYLVYKTDCIVEGVHYLAEDRPALVARKALCRNLSDIAAMGGVPRWALVTILSPPEKPVRYWTAFYRGLGKTAQRFGLGIVGGEVSRSRQAAISVALIGELPENRYVTRMGGRAGDRIFVTGKLGGSFASRRHLTFTPRLKEGQWLAEQRFATAMMDISDGLGSDLPRLARLSRCGYSIMPESLPRHRGCTIEQAIRDGEDYELLFTVPPRRVAELREKWPFTKTPLTEIGALTRSTASKIPAGFDHFFHCQPAEKKAS</sequence>
<dbReference type="InterPro" id="IPR036676">
    <property type="entry name" value="PurM-like_C_sf"/>
</dbReference>
<dbReference type="Proteomes" id="UP000076023">
    <property type="component" value="Unassembled WGS sequence"/>
</dbReference>
<dbReference type="SUPFAM" id="SSF55326">
    <property type="entry name" value="PurM N-terminal domain-like"/>
    <property type="match status" value="1"/>
</dbReference>
<feature type="binding site" evidence="2">
    <location>
        <position position="242"/>
    </location>
    <ligand>
        <name>substrate</name>
    </ligand>
</feature>
<feature type="binding site" evidence="2">
    <location>
        <position position="202"/>
    </location>
    <ligand>
        <name>Mg(2+)</name>
        <dbReference type="ChEBI" id="CHEBI:18420"/>
        <label>5</label>
    </ligand>
</feature>
<dbReference type="GO" id="GO:0000287">
    <property type="term" value="F:magnesium ion binding"/>
    <property type="evidence" value="ECO:0007669"/>
    <property type="project" value="UniProtKB-UniRule"/>
</dbReference>
<evidence type="ECO:0000256" key="1">
    <source>
        <dbReference type="ARBA" id="ARBA00022977"/>
    </source>
</evidence>
<dbReference type="GO" id="GO:0009030">
    <property type="term" value="F:thiamine-phosphate kinase activity"/>
    <property type="evidence" value="ECO:0007669"/>
    <property type="project" value="UniProtKB-UniRule"/>
</dbReference>